<name>K0JPV2_SACES</name>
<feature type="transmembrane region" description="Helical" evidence="2">
    <location>
        <begin position="165"/>
        <end position="184"/>
    </location>
</feature>
<keyword evidence="2" id="KW-0812">Transmembrane</keyword>
<dbReference type="KEGG" id="sesp:BN6_18700"/>
<dbReference type="STRING" id="1179773.BN6_18700"/>
<sequence>MTDTAPGWLLPEEYGFIAGGPQRAAEVAVVVLVEAGAARITPDGVVHPVTQHVSRLASPLTPHESRSPTPLTQHESLPVAEPTTATMSTWSELSPAGTLTQHESLSGVGTADHPLSFRPLTQHVLRLLPAPLDVVLASTAASAETRALGERVIAHRLAIPRNRQVIATWAVTGSVVSWIGVISTEWHYELSALTSHLLGYGVLGLLAGLLRYVGPSTTRGLKRLRDLDPLTARAEVVALTARCGLHGRMRSRRLWENLGLSPRAATMVQRRPWWSPGRA</sequence>
<dbReference type="AlphaFoldDB" id="K0JPV2"/>
<dbReference type="EMBL" id="HE804045">
    <property type="protein sequence ID" value="CCH29190.1"/>
    <property type="molecule type" value="Genomic_DNA"/>
</dbReference>
<evidence type="ECO:0000313" key="4">
    <source>
        <dbReference type="Proteomes" id="UP000006281"/>
    </source>
</evidence>
<dbReference type="PATRIC" id="fig|1179773.3.peg.1877"/>
<reference evidence="3 4" key="1">
    <citation type="journal article" date="2012" name="BMC Genomics">
        <title>Complete genome sequence of Saccharothrix espanaensis DSM 44229T and comparison to the other completely sequenced Pseudonocardiaceae.</title>
        <authorList>
            <person name="Strobel T."/>
            <person name="Al-Dilaimi A."/>
            <person name="Blom J."/>
            <person name="Gessner A."/>
            <person name="Kalinowski J."/>
            <person name="Luzhetska M."/>
            <person name="Puhler A."/>
            <person name="Szczepanowski R."/>
            <person name="Bechthold A."/>
            <person name="Ruckert C."/>
        </authorList>
    </citation>
    <scope>NUCLEOTIDE SEQUENCE [LARGE SCALE GENOMIC DNA]</scope>
    <source>
        <strain evidence="4">ATCC 51144 / DSM 44229 / JCM 9112 / NBRC 15066 / NRRL 15764</strain>
    </source>
</reference>
<keyword evidence="4" id="KW-1185">Reference proteome</keyword>
<proteinExistence type="predicted"/>
<organism evidence="3 4">
    <name type="scientific">Saccharothrix espanaensis (strain ATCC 51144 / DSM 44229 / JCM 9112 / NBRC 15066 / NRRL 15764)</name>
    <dbReference type="NCBI Taxonomy" id="1179773"/>
    <lineage>
        <taxon>Bacteria</taxon>
        <taxon>Bacillati</taxon>
        <taxon>Actinomycetota</taxon>
        <taxon>Actinomycetes</taxon>
        <taxon>Pseudonocardiales</taxon>
        <taxon>Pseudonocardiaceae</taxon>
        <taxon>Saccharothrix</taxon>
    </lineage>
</organism>
<feature type="transmembrane region" description="Helical" evidence="2">
    <location>
        <begin position="190"/>
        <end position="213"/>
    </location>
</feature>
<feature type="region of interest" description="Disordered" evidence="1">
    <location>
        <begin position="54"/>
        <end position="85"/>
    </location>
</feature>
<evidence type="ECO:0000313" key="3">
    <source>
        <dbReference type="EMBL" id="CCH29190.1"/>
    </source>
</evidence>
<accession>K0JPV2</accession>
<gene>
    <name evidence="3" type="ordered locus">BN6_18700</name>
</gene>
<keyword evidence="2" id="KW-1133">Transmembrane helix</keyword>
<dbReference type="HOGENOM" id="CLU_997111_0_0_11"/>
<keyword evidence="2" id="KW-0472">Membrane</keyword>
<protein>
    <submittedName>
        <fullName evidence="3">Putative membrane protein</fullName>
    </submittedName>
</protein>
<evidence type="ECO:0000256" key="2">
    <source>
        <dbReference type="SAM" id="Phobius"/>
    </source>
</evidence>
<dbReference type="Proteomes" id="UP000006281">
    <property type="component" value="Chromosome"/>
</dbReference>
<evidence type="ECO:0000256" key="1">
    <source>
        <dbReference type="SAM" id="MobiDB-lite"/>
    </source>
</evidence>